<comment type="caution">
    <text evidence="11">Lacks conserved residue(s) required for the propagation of feature annotation.</text>
</comment>
<gene>
    <name evidence="11" type="primary">pyrG</name>
    <name evidence="15" type="ORF">KDA27_04495</name>
</gene>
<evidence type="ECO:0000256" key="12">
    <source>
        <dbReference type="SAM" id="MobiDB-lite"/>
    </source>
</evidence>
<feature type="binding site" evidence="11">
    <location>
        <position position="16"/>
    </location>
    <ligand>
        <name>CTP</name>
        <dbReference type="ChEBI" id="CHEBI:37563"/>
        <note>allosteric inhibitor</note>
    </ligand>
</feature>
<comment type="activity regulation">
    <text evidence="11">Allosterically activated by GTP, when glutamine is the substrate; GTP has no effect on the reaction when ammonia is the substrate. The allosteric effector GTP functions by stabilizing the protein conformation that binds the tetrahedral intermediate(s) formed during glutamine hydrolysis. Inhibited by the product CTP, via allosteric rather than competitive inhibition.</text>
</comment>
<feature type="active site" description="Nucleophile; for glutamine hydrolysis" evidence="11">
    <location>
        <position position="385"/>
    </location>
</feature>
<evidence type="ECO:0000256" key="9">
    <source>
        <dbReference type="ARBA" id="ARBA00022975"/>
    </source>
</evidence>
<comment type="catalytic activity">
    <reaction evidence="10 11">
        <text>UTP + L-glutamine + ATP + H2O = CTP + L-glutamate + ADP + phosphate + 2 H(+)</text>
        <dbReference type="Rhea" id="RHEA:26426"/>
        <dbReference type="ChEBI" id="CHEBI:15377"/>
        <dbReference type="ChEBI" id="CHEBI:15378"/>
        <dbReference type="ChEBI" id="CHEBI:29985"/>
        <dbReference type="ChEBI" id="CHEBI:30616"/>
        <dbReference type="ChEBI" id="CHEBI:37563"/>
        <dbReference type="ChEBI" id="CHEBI:43474"/>
        <dbReference type="ChEBI" id="CHEBI:46398"/>
        <dbReference type="ChEBI" id="CHEBI:58359"/>
        <dbReference type="ChEBI" id="CHEBI:456216"/>
        <dbReference type="EC" id="6.3.4.2"/>
    </reaction>
</comment>
<comment type="catalytic activity">
    <reaction evidence="11">
        <text>UTP + NH4(+) + ATP = CTP + ADP + phosphate + 2 H(+)</text>
        <dbReference type="Rhea" id="RHEA:16597"/>
        <dbReference type="ChEBI" id="CHEBI:15378"/>
        <dbReference type="ChEBI" id="CHEBI:28938"/>
        <dbReference type="ChEBI" id="CHEBI:30616"/>
        <dbReference type="ChEBI" id="CHEBI:37563"/>
        <dbReference type="ChEBI" id="CHEBI:43474"/>
        <dbReference type="ChEBI" id="CHEBI:46398"/>
        <dbReference type="ChEBI" id="CHEBI:456216"/>
    </reaction>
</comment>
<dbReference type="Pfam" id="PF06418">
    <property type="entry name" value="CTP_synth_N"/>
    <property type="match status" value="1"/>
</dbReference>
<evidence type="ECO:0000256" key="6">
    <source>
        <dbReference type="ARBA" id="ARBA00022840"/>
    </source>
</evidence>
<dbReference type="HAMAP" id="MF_01227">
    <property type="entry name" value="PyrG"/>
    <property type="match status" value="1"/>
</dbReference>
<dbReference type="GO" id="GO:0005524">
    <property type="term" value="F:ATP binding"/>
    <property type="evidence" value="ECO:0007669"/>
    <property type="project" value="UniProtKB-KW"/>
</dbReference>
<organism evidence="15 16">
    <name type="scientific">Eiseniibacteriota bacterium</name>
    <dbReference type="NCBI Taxonomy" id="2212470"/>
    <lineage>
        <taxon>Bacteria</taxon>
        <taxon>Candidatus Eiseniibacteriota</taxon>
    </lineage>
</organism>
<dbReference type="GO" id="GO:0044210">
    <property type="term" value="P:'de novo' CTP biosynthetic process"/>
    <property type="evidence" value="ECO:0007669"/>
    <property type="project" value="UniProtKB-UniRule"/>
</dbReference>
<reference evidence="15" key="2">
    <citation type="journal article" date="2021" name="Microbiome">
        <title>Successional dynamics and alternative stable states in a saline activated sludge microbial community over 9 years.</title>
        <authorList>
            <person name="Wang Y."/>
            <person name="Ye J."/>
            <person name="Ju F."/>
            <person name="Liu L."/>
            <person name="Boyd J.A."/>
            <person name="Deng Y."/>
            <person name="Parks D.H."/>
            <person name="Jiang X."/>
            <person name="Yin X."/>
            <person name="Woodcroft B.J."/>
            <person name="Tyson G.W."/>
            <person name="Hugenholtz P."/>
            <person name="Polz M.F."/>
            <person name="Zhang T."/>
        </authorList>
    </citation>
    <scope>NUCLEOTIDE SEQUENCE</scope>
    <source>
        <strain evidence="15">HKST-UBA02</strain>
    </source>
</reference>
<evidence type="ECO:0000256" key="8">
    <source>
        <dbReference type="ARBA" id="ARBA00022962"/>
    </source>
</evidence>
<dbReference type="PANTHER" id="PTHR11550:SF0">
    <property type="entry name" value="CTP SYNTHASE-RELATED"/>
    <property type="match status" value="1"/>
</dbReference>
<keyword evidence="6 11" id="KW-0067">ATP-binding</keyword>
<comment type="caution">
    <text evidence="15">The sequence shown here is derived from an EMBL/GenBank/DDBJ whole genome shotgun (WGS) entry which is preliminary data.</text>
</comment>
<feature type="domain" description="CTP synthase N-terminal" evidence="14">
    <location>
        <begin position="6"/>
        <end position="268"/>
    </location>
</feature>
<keyword evidence="8 11" id="KW-0315">Glutamine amidotransferase</keyword>
<feature type="binding site" evidence="11">
    <location>
        <position position="466"/>
    </location>
    <ligand>
        <name>L-glutamine</name>
        <dbReference type="ChEBI" id="CHEBI:58359"/>
    </ligand>
</feature>
<dbReference type="GO" id="GO:0042802">
    <property type="term" value="F:identical protein binding"/>
    <property type="evidence" value="ECO:0007669"/>
    <property type="project" value="TreeGrafter"/>
</dbReference>
<dbReference type="InterPro" id="IPR017926">
    <property type="entry name" value="GATASE"/>
</dbReference>
<comment type="subunit">
    <text evidence="11">Homotetramer.</text>
</comment>
<dbReference type="PROSITE" id="PS51273">
    <property type="entry name" value="GATASE_TYPE_1"/>
    <property type="match status" value="1"/>
</dbReference>
<evidence type="ECO:0000256" key="5">
    <source>
        <dbReference type="ARBA" id="ARBA00022741"/>
    </source>
</evidence>
<dbReference type="InterPro" id="IPR029062">
    <property type="entry name" value="Class_I_gatase-like"/>
</dbReference>
<dbReference type="CDD" id="cd01746">
    <property type="entry name" value="GATase1_CTP_Synthase"/>
    <property type="match status" value="1"/>
</dbReference>
<evidence type="ECO:0000259" key="14">
    <source>
        <dbReference type="Pfam" id="PF06418"/>
    </source>
</evidence>
<keyword evidence="4 11" id="KW-0479">Metal-binding</keyword>
<evidence type="ECO:0000256" key="4">
    <source>
        <dbReference type="ARBA" id="ARBA00022723"/>
    </source>
</evidence>
<evidence type="ECO:0000256" key="1">
    <source>
        <dbReference type="ARBA" id="ARBA00005171"/>
    </source>
</evidence>
<feature type="binding site" evidence="11">
    <location>
        <begin position="151"/>
        <end position="153"/>
    </location>
    <ligand>
        <name>CTP</name>
        <dbReference type="ChEBI" id="CHEBI:37563"/>
        <note>allosteric inhibitor</note>
    </ligand>
</feature>
<feature type="active site" evidence="11">
    <location>
        <position position="511"/>
    </location>
</feature>
<dbReference type="Pfam" id="PF00117">
    <property type="entry name" value="GATase"/>
    <property type="match status" value="1"/>
</dbReference>
<evidence type="ECO:0000256" key="11">
    <source>
        <dbReference type="HAMAP-Rule" id="MF_01227"/>
    </source>
</evidence>
<comment type="miscellaneous">
    <text evidence="11">CTPSs have evolved a hybrid strategy for distinguishing between UTP and CTP. The overlapping regions of the product feedback inhibitory and substrate sites recognize a common feature in both compounds, the triphosphate moiety. To differentiate isosteric substrate and product pyrimidine rings, an additional pocket far from the expected kinase/ligase catalytic site, specifically recognizes the cytosine and ribose portions of the product inhibitor.</text>
</comment>
<dbReference type="PANTHER" id="PTHR11550">
    <property type="entry name" value="CTP SYNTHASE"/>
    <property type="match status" value="1"/>
</dbReference>
<dbReference type="InterPro" id="IPR017456">
    <property type="entry name" value="CTP_synthase_N"/>
</dbReference>
<feature type="binding site" evidence="11">
    <location>
        <position position="245"/>
    </location>
    <ligand>
        <name>ATP</name>
        <dbReference type="ChEBI" id="CHEBI:30616"/>
    </ligand>
</feature>
<evidence type="ECO:0000256" key="2">
    <source>
        <dbReference type="ARBA" id="ARBA00007533"/>
    </source>
</evidence>
<feature type="binding site" evidence="11">
    <location>
        <position position="74"/>
    </location>
    <ligand>
        <name>Mg(2+)</name>
        <dbReference type="ChEBI" id="CHEBI:18420"/>
    </ligand>
</feature>
<evidence type="ECO:0000256" key="3">
    <source>
        <dbReference type="ARBA" id="ARBA00022598"/>
    </source>
</evidence>
<dbReference type="GO" id="GO:0097268">
    <property type="term" value="C:cytoophidium"/>
    <property type="evidence" value="ECO:0007669"/>
    <property type="project" value="UniProtKB-ARBA"/>
</dbReference>
<dbReference type="InterPro" id="IPR027417">
    <property type="entry name" value="P-loop_NTPase"/>
</dbReference>
<dbReference type="SUPFAM" id="SSF52540">
    <property type="entry name" value="P-loop containing nucleoside triphosphate hydrolases"/>
    <property type="match status" value="1"/>
</dbReference>
<feature type="binding site" evidence="11">
    <location>
        <position position="227"/>
    </location>
    <ligand>
        <name>CTP</name>
        <dbReference type="ChEBI" id="CHEBI:37563"/>
        <note>allosteric inhibitor</note>
    </ligand>
</feature>
<proteinExistence type="inferred from homology"/>
<dbReference type="InterPro" id="IPR004468">
    <property type="entry name" value="CTP_synthase"/>
</dbReference>
<feature type="binding site" evidence="11">
    <location>
        <begin position="191"/>
        <end position="196"/>
    </location>
    <ligand>
        <name>UTP</name>
        <dbReference type="ChEBI" id="CHEBI:46398"/>
    </ligand>
</feature>
<feature type="binding site" evidence="11">
    <location>
        <begin position="17"/>
        <end position="22"/>
    </location>
    <ligand>
        <name>ATP</name>
        <dbReference type="ChEBI" id="CHEBI:30616"/>
    </ligand>
</feature>
<feature type="region of interest" description="Amidoligase domain" evidence="11">
    <location>
        <begin position="1"/>
        <end position="270"/>
    </location>
</feature>
<feature type="binding site" evidence="11">
    <location>
        <position position="227"/>
    </location>
    <ligand>
        <name>UTP</name>
        <dbReference type="ChEBI" id="CHEBI:46398"/>
    </ligand>
</feature>
<dbReference type="AlphaFoldDB" id="A0A956NCE8"/>
<dbReference type="NCBIfam" id="NF003792">
    <property type="entry name" value="PRK05380.1"/>
    <property type="match status" value="1"/>
</dbReference>
<dbReference type="Proteomes" id="UP000739538">
    <property type="component" value="Unassembled WGS sequence"/>
</dbReference>
<dbReference type="GO" id="GO:0019856">
    <property type="term" value="P:pyrimidine nucleobase biosynthetic process"/>
    <property type="evidence" value="ECO:0007669"/>
    <property type="project" value="TreeGrafter"/>
</dbReference>
<dbReference type="FunFam" id="3.40.50.300:FF:000009">
    <property type="entry name" value="CTP synthase"/>
    <property type="match status" value="1"/>
</dbReference>
<feature type="binding site" evidence="11">
    <location>
        <position position="358"/>
    </location>
    <ligand>
        <name>L-glutamine</name>
        <dbReference type="ChEBI" id="CHEBI:58359"/>
    </ligand>
</feature>
<name>A0A956NCE8_UNCEI</name>
<keyword evidence="5 11" id="KW-0547">Nucleotide-binding</keyword>
<keyword evidence="9 11" id="KW-0665">Pyrimidine biosynthesis</keyword>
<feature type="binding site" evidence="11">
    <location>
        <position position="144"/>
    </location>
    <ligand>
        <name>Mg(2+)</name>
        <dbReference type="ChEBI" id="CHEBI:18420"/>
    </ligand>
</feature>
<evidence type="ECO:0000313" key="16">
    <source>
        <dbReference type="Proteomes" id="UP000739538"/>
    </source>
</evidence>
<sequence>MKTQIRFIFVTGGVVSSLGKGIAASSLGLLLKERGFRVTLQKLDPYLNVDPGTMSPFQHGEVFVTDDGAETDLDLGHYERFTDVSLGRKNSVSAGQIYDEIINRERKGDYLGKTVQVIPHVTDEIKRRMIDTAEEGNAEVSIIEIGGTVGDIESLPFLEAIRQLRLELGRNQTFFVHVTLVPLVRAAKELKTKPTQHSVKELREIGIQPDVLLCRCETAIPQEVRSKIALFCNVPANAVIATPDVRSIYEVPLVLHRGGLDVLALEGLALGPGTPLDLSRWESTVRAILEPEDKVRIAVCGKYTHLQDAYKSILEAFVHAGAANGVQVEVKWIESTELETREPEDIFDRVDGVLVPGGFGERGIEGMIRAIRYARMHGVPFFGICLGLHCASIEIARHLCNLEHANSTEFDPETPHPVIDLMPDQVTKHQKGGTMRLGAYPCDLQAGSRAREAYGDERIRERHRHRWEFNDDYRSAFEEAGVRFTGICPDNGLVEILELESHPWFLAVQFHPELKSRPERPHPIFRSFVAAALRFHRGRPIDGASDRGVSVSDTGNAPSEPAGGSGDDADVRDSGVGGATHV</sequence>
<feature type="active site" evidence="11">
    <location>
        <position position="513"/>
    </location>
</feature>
<keyword evidence="3 11" id="KW-0436">Ligase</keyword>
<feature type="binding site" evidence="11">
    <location>
        <begin position="191"/>
        <end position="196"/>
    </location>
    <ligand>
        <name>CTP</name>
        <dbReference type="ChEBI" id="CHEBI:37563"/>
        <note>allosteric inhibitor</note>
    </ligand>
</feature>
<evidence type="ECO:0000256" key="7">
    <source>
        <dbReference type="ARBA" id="ARBA00022842"/>
    </source>
</evidence>
<dbReference type="SUPFAM" id="SSF52317">
    <property type="entry name" value="Class I glutamine amidotransferase-like"/>
    <property type="match status" value="1"/>
</dbReference>
<evidence type="ECO:0000313" key="15">
    <source>
        <dbReference type="EMBL" id="MCA9755040.1"/>
    </source>
</evidence>
<dbReference type="EMBL" id="JAGQHS010000014">
    <property type="protein sequence ID" value="MCA9755040.1"/>
    <property type="molecule type" value="Genomic_DNA"/>
</dbReference>
<dbReference type="FunFam" id="3.40.50.880:FF:000002">
    <property type="entry name" value="CTP synthase"/>
    <property type="match status" value="1"/>
</dbReference>
<dbReference type="Gene3D" id="3.40.50.300">
    <property type="entry name" value="P-loop containing nucleotide triphosphate hydrolases"/>
    <property type="match status" value="1"/>
</dbReference>
<accession>A0A956NCE8</accession>
<comment type="similarity">
    <text evidence="2 11">Belongs to the CTP synthase family.</text>
</comment>
<feature type="binding site" evidence="11">
    <location>
        <position position="16"/>
    </location>
    <ligand>
        <name>UTP</name>
        <dbReference type="ChEBI" id="CHEBI:46398"/>
    </ligand>
</feature>
<comment type="pathway">
    <text evidence="1 11">Pyrimidine metabolism; CTP biosynthesis via de novo pathway; CTP from UDP: step 2/2.</text>
</comment>
<dbReference type="Gene3D" id="3.40.50.880">
    <property type="match status" value="1"/>
</dbReference>
<dbReference type="CDD" id="cd03113">
    <property type="entry name" value="CTPS_N"/>
    <property type="match status" value="1"/>
</dbReference>
<keyword evidence="7 11" id="KW-0460">Magnesium</keyword>
<dbReference type="NCBIfam" id="TIGR00337">
    <property type="entry name" value="PyrG"/>
    <property type="match status" value="1"/>
</dbReference>
<comment type="catalytic activity">
    <reaction evidence="11">
        <text>L-glutamine + H2O = L-glutamate + NH4(+)</text>
        <dbReference type="Rhea" id="RHEA:15889"/>
        <dbReference type="ChEBI" id="CHEBI:15377"/>
        <dbReference type="ChEBI" id="CHEBI:28938"/>
        <dbReference type="ChEBI" id="CHEBI:29985"/>
        <dbReference type="ChEBI" id="CHEBI:58359"/>
    </reaction>
</comment>
<feature type="domain" description="Glutamine amidotransferase" evidence="13">
    <location>
        <begin position="306"/>
        <end position="530"/>
    </location>
</feature>
<dbReference type="EC" id="6.3.4.2" evidence="11"/>
<feature type="binding site" evidence="11">
    <location>
        <position position="74"/>
    </location>
    <ligand>
        <name>ATP</name>
        <dbReference type="ChEBI" id="CHEBI:30616"/>
    </ligand>
</feature>
<reference evidence="15" key="1">
    <citation type="submission" date="2020-04" db="EMBL/GenBank/DDBJ databases">
        <authorList>
            <person name="Zhang T."/>
        </authorList>
    </citation>
    <scope>NUCLEOTIDE SEQUENCE</scope>
    <source>
        <strain evidence="15">HKST-UBA02</strain>
    </source>
</reference>
<evidence type="ECO:0000256" key="10">
    <source>
        <dbReference type="ARBA" id="ARBA00047781"/>
    </source>
</evidence>
<dbReference type="InterPro" id="IPR033828">
    <property type="entry name" value="GATase1_CTP_Synthase"/>
</dbReference>
<evidence type="ECO:0000259" key="13">
    <source>
        <dbReference type="Pfam" id="PF00117"/>
    </source>
</evidence>
<protein>
    <recommendedName>
        <fullName evidence="11">CTP synthase</fullName>
        <ecNumber evidence="11">6.3.4.2</ecNumber>
    </recommendedName>
    <alternativeName>
        <fullName evidence="11">Cytidine 5'-triphosphate synthase</fullName>
    </alternativeName>
    <alternativeName>
        <fullName evidence="11">Cytidine triphosphate synthetase</fullName>
        <shortName evidence="11">CTP synthetase</shortName>
        <shortName evidence="11">CTPS</shortName>
    </alternativeName>
    <alternativeName>
        <fullName evidence="11">UTP--ammonia ligase</fullName>
    </alternativeName>
</protein>
<dbReference type="GO" id="GO:0005829">
    <property type="term" value="C:cytosol"/>
    <property type="evidence" value="ECO:0007669"/>
    <property type="project" value="TreeGrafter"/>
</dbReference>
<dbReference type="GO" id="GO:0046872">
    <property type="term" value="F:metal ion binding"/>
    <property type="evidence" value="ECO:0007669"/>
    <property type="project" value="UniProtKB-KW"/>
</dbReference>
<comment type="function">
    <text evidence="11">Catalyzes the ATP-dependent amination of UTP to CTP with either L-glutamine or ammonia as the source of nitrogen. Regulates intracellular CTP levels through interactions with the four ribonucleotide triphosphates.</text>
</comment>
<feature type="binding site" evidence="11">
    <location>
        <begin position="386"/>
        <end position="389"/>
    </location>
    <ligand>
        <name>L-glutamine</name>
        <dbReference type="ChEBI" id="CHEBI:58359"/>
    </ligand>
</feature>
<feature type="region of interest" description="Disordered" evidence="12">
    <location>
        <begin position="541"/>
        <end position="582"/>
    </location>
</feature>
<feature type="binding site" evidence="11">
    <location>
        <position position="409"/>
    </location>
    <ligand>
        <name>L-glutamine</name>
        <dbReference type="ChEBI" id="CHEBI:58359"/>
    </ligand>
</feature>
<dbReference type="GO" id="GO:0003883">
    <property type="term" value="F:CTP synthase activity"/>
    <property type="evidence" value="ECO:0007669"/>
    <property type="project" value="UniProtKB-UniRule"/>
</dbReference>